<evidence type="ECO:0000256" key="1">
    <source>
        <dbReference type="SAM" id="MobiDB-lite"/>
    </source>
</evidence>
<keyword evidence="3" id="KW-1185">Reference proteome</keyword>
<name>A0A0H4KHZ9_9BACI</name>
<dbReference type="OrthoDB" id="2914772at2"/>
<dbReference type="KEGG" id="beo:BEH_07270"/>
<proteinExistence type="predicted"/>
<dbReference type="PATRIC" id="fig|135735.6.peg.1469"/>
<dbReference type="RefSeq" id="WP_046216879.1">
    <property type="nucleotide sequence ID" value="NZ_CP011974.1"/>
</dbReference>
<accession>A0A0H4KHZ9</accession>
<sequence length="505" mass="57994">MSEDFTQENYDRSINEYKDYINTYVDGFVSKLFSDGIVTEVDSKKLKQWFSNPDAFQKEIENIAQYYYITNGEIFQLLDITRVLPTLNYKLDVFEKNKSYEKHMGNINKLLYKIGHKTLTRDMISQTITSGTLCGIWLGDSKNPYFYIFDDLDYVFPSHRLQGEWQVTVDMSWFDTMTDYMRTVTLENLSPYITDKDYQRYKSNSTKSQYKYIDLPQERTGVIRTHTLKRSQNRGVSWITQGMYDILHKKKLKDLEKAVANKIINAVAVLKVGSEANDGQYANMKLPKGVKKKIHSGVKGALEKNSKDGITVVTIPEFADIEFPDIKSGNSLDPKKFDSINHDITSSYGLSQSLLNGTGSNFASAKINIDVLYKKIGDLLEDIERIYAKLFNIVLPSNQTDNFTLTYDKEQPLTLKEKIDVLLKLHTQEGFALKPIVDMVSGINFDEYIEQSVYEQEVLKLQEKIKPYASAYTSTGQEEDGRPEIESQNENTIKSKENDSNSLPE</sequence>
<dbReference type="Proteomes" id="UP000036202">
    <property type="component" value="Chromosome"/>
</dbReference>
<reference evidence="2 3" key="1">
    <citation type="journal article" date="2015" name="PLoS ONE">
        <title>Genome Sequence of Bacillus endophyticus and Analysis of Its Companion Mechanism in the Ketogulonigenium vulgare-Bacillus Strain Consortium.</title>
        <authorList>
            <person name="Jia N."/>
            <person name="Du J."/>
            <person name="Ding M.Z."/>
            <person name="Gao F."/>
            <person name="Yuan Y.J."/>
        </authorList>
    </citation>
    <scope>NUCLEOTIDE SEQUENCE [LARGE SCALE GENOMIC DNA]</scope>
    <source>
        <strain evidence="2 3">Hbe603</strain>
    </source>
</reference>
<dbReference type="EMBL" id="CP011974">
    <property type="protein sequence ID" value="AKO91919.1"/>
    <property type="molecule type" value="Genomic_DNA"/>
</dbReference>
<feature type="region of interest" description="Disordered" evidence="1">
    <location>
        <begin position="471"/>
        <end position="505"/>
    </location>
</feature>
<evidence type="ECO:0000313" key="3">
    <source>
        <dbReference type="Proteomes" id="UP000036202"/>
    </source>
</evidence>
<evidence type="ECO:0000313" key="2">
    <source>
        <dbReference type="EMBL" id="AKO91919.1"/>
    </source>
</evidence>
<reference evidence="3" key="2">
    <citation type="submission" date="2015-06" db="EMBL/GenBank/DDBJ databases">
        <title>Genome Sequence of Bacillus endophyticus and Analysis of its Companion Mechanism in the Ketogulonigenium vulgare-Bacillus strain Consortium.</title>
        <authorList>
            <person name="Jia N."/>
            <person name="Du J."/>
            <person name="Ding M.-Z."/>
            <person name="Gao F."/>
            <person name="Yuan Y.-J."/>
        </authorList>
    </citation>
    <scope>NUCLEOTIDE SEQUENCE [LARGE SCALE GENOMIC DNA]</scope>
    <source>
        <strain evidence="3">Hbe603</strain>
    </source>
</reference>
<organism evidence="2 3">
    <name type="scientific">Priestia filamentosa</name>
    <dbReference type="NCBI Taxonomy" id="1402861"/>
    <lineage>
        <taxon>Bacteria</taxon>
        <taxon>Bacillati</taxon>
        <taxon>Bacillota</taxon>
        <taxon>Bacilli</taxon>
        <taxon>Bacillales</taxon>
        <taxon>Bacillaceae</taxon>
        <taxon>Priestia</taxon>
    </lineage>
</organism>
<dbReference type="AlphaFoldDB" id="A0A0H4KHZ9"/>
<gene>
    <name evidence="2" type="ORF">BEH_07270</name>
</gene>
<protein>
    <submittedName>
        <fullName evidence="2">Uncharacterized protein</fullName>
    </submittedName>
</protein>